<accession>A0A8S9Z3H2</accession>
<comment type="caution">
    <text evidence="1">The sequence shown here is derived from an EMBL/GenBank/DDBJ whole genome shotgun (WGS) entry which is preliminary data.</text>
</comment>
<name>A0A8S9Z3H2_9TREM</name>
<dbReference type="EMBL" id="JTDE01000968">
    <property type="protein sequence ID" value="KAF7259933.1"/>
    <property type="molecule type" value="Genomic_DNA"/>
</dbReference>
<organism evidence="1 2">
    <name type="scientific">Paragonimus skrjabini miyazakii</name>
    <dbReference type="NCBI Taxonomy" id="59628"/>
    <lineage>
        <taxon>Eukaryota</taxon>
        <taxon>Metazoa</taxon>
        <taxon>Spiralia</taxon>
        <taxon>Lophotrochozoa</taxon>
        <taxon>Platyhelminthes</taxon>
        <taxon>Trematoda</taxon>
        <taxon>Digenea</taxon>
        <taxon>Plagiorchiida</taxon>
        <taxon>Troglotremata</taxon>
        <taxon>Troglotrematidae</taxon>
        <taxon>Paragonimus</taxon>
    </lineage>
</organism>
<dbReference type="AlphaFoldDB" id="A0A8S9Z3H2"/>
<proteinExistence type="predicted"/>
<sequence>MKLPIFYFYCFKASVGLELVQCLLLIPTAALHGFHAHLPQFCHFRCTFGKECANSSTVISYNYRCEPRRTCTKTPQPVPTVLHSYYDPSSFASSAGPV</sequence>
<protein>
    <submittedName>
        <fullName evidence="1">Uncharacterized protein</fullName>
    </submittedName>
</protein>
<reference evidence="1" key="1">
    <citation type="submission" date="2019-07" db="EMBL/GenBank/DDBJ databases">
        <title>Annotation for the trematode Paragonimus miyazaki's.</title>
        <authorList>
            <person name="Choi Y.-J."/>
        </authorList>
    </citation>
    <scope>NUCLEOTIDE SEQUENCE</scope>
    <source>
        <strain evidence="1">Japan</strain>
    </source>
</reference>
<gene>
    <name evidence="1" type="ORF">EG68_02692</name>
</gene>
<dbReference type="Proteomes" id="UP000822476">
    <property type="component" value="Unassembled WGS sequence"/>
</dbReference>
<keyword evidence="2" id="KW-1185">Reference proteome</keyword>
<evidence type="ECO:0000313" key="2">
    <source>
        <dbReference type="Proteomes" id="UP000822476"/>
    </source>
</evidence>
<evidence type="ECO:0000313" key="1">
    <source>
        <dbReference type="EMBL" id="KAF7259933.1"/>
    </source>
</evidence>